<dbReference type="AlphaFoldDB" id="A0A6G1EJH8"/>
<dbReference type="EMBL" id="SPHZ02000003">
    <property type="protein sequence ID" value="KAF0924562.1"/>
    <property type="molecule type" value="Genomic_DNA"/>
</dbReference>
<comment type="caution">
    <text evidence="1">The sequence shown here is derived from an EMBL/GenBank/DDBJ whole genome shotgun (WGS) entry which is preliminary data.</text>
</comment>
<feature type="non-terminal residue" evidence="1">
    <location>
        <position position="50"/>
    </location>
</feature>
<evidence type="ECO:0000313" key="1">
    <source>
        <dbReference type="EMBL" id="KAF0924562.1"/>
    </source>
</evidence>
<evidence type="ECO:0000313" key="2">
    <source>
        <dbReference type="Proteomes" id="UP000479710"/>
    </source>
</evidence>
<dbReference type="Proteomes" id="UP000479710">
    <property type="component" value="Unassembled WGS sequence"/>
</dbReference>
<accession>A0A6G1EJH8</accession>
<protein>
    <submittedName>
        <fullName evidence="1">Uncharacterized protein</fullName>
    </submittedName>
</protein>
<sequence length="50" mass="5690">MASGGAAAPNKEEASCFEPCRSEEWMMERADKLKEDVCSLFWTCNDMVER</sequence>
<reference evidence="1 2" key="1">
    <citation type="submission" date="2019-11" db="EMBL/GenBank/DDBJ databases">
        <title>Whole genome sequence of Oryza granulata.</title>
        <authorList>
            <person name="Li W."/>
        </authorList>
    </citation>
    <scope>NUCLEOTIDE SEQUENCE [LARGE SCALE GENOMIC DNA]</scope>
    <source>
        <strain evidence="2">cv. Menghai</strain>
        <tissue evidence="1">Leaf</tissue>
    </source>
</reference>
<gene>
    <name evidence="1" type="ORF">E2562_010201</name>
</gene>
<organism evidence="1 2">
    <name type="scientific">Oryza meyeriana var. granulata</name>
    <dbReference type="NCBI Taxonomy" id="110450"/>
    <lineage>
        <taxon>Eukaryota</taxon>
        <taxon>Viridiplantae</taxon>
        <taxon>Streptophyta</taxon>
        <taxon>Embryophyta</taxon>
        <taxon>Tracheophyta</taxon>
        <taxon>Spermatophyta</taxon>
        <taxon>Magnoliopsida</taxon>
        <taxon>Liliopsida</taxon>
        <taxon>Poales</taxon>
        <taxon>Poaceae</taxon>
        <taxon>BOP clade</taxon>
        <taxon>Oryzoideae</taxon>
        <taxon>Oryzeae</taxon>
        <taxon>Oryzinae</taxon>
        <taxon>Oryza</taxon>
        <taxon>Oryza meyeriana</taxon>
    </lineage>
</organism>
<proteinExistence type="predicted"/>
<keyword evidence="2" id="KW-1185">Reference proteome</keyword>
<name>A0A6G1EJH8_9ORYZ</name>